<evidence type="ECO:0000256" key="1">
    <source>
        <dbReference type="SAM" id="MobiDB-lite"/>
    </source>
</evidence>
<feature type="compositionally biased region" description="Basic and acidic residues" evidence="1">
    <location>
        <begin position="151"/>
        <end position="161"/>
    </location>
</feature>
<feature type="compositionally biased region" description="Basic residues" evidence="1">
    <location>
        <begin position="90"/>
        <end position="99"/>
    </location>
</feature>
<dbReference type="Proteomes" id="UP000729357">
    <property type="component" value="Unassembled WGS sequence"/>
</dbReference>
<comment type="caution">
    <text evidence="2">The sequence shown here is derived from an EMBL/GenBank/DDBJ whole genome shotgun (WGS) entry which is preliminary data.</text>
</comment>
<reference evidence="2" key="1">
    <citation type="journal article" date="2021" name="J Fungi (Basel)">
        <title>Virulence traits and population genomics of the black yeast Aureobasidium melanogenum.</title>
        <authorList>
            <person name="Cernosa A."/>
            <person name="Sun X."/>
            <person name="Gostincar C."/>
            <person name="Fang C."/>
            <person name="Gunde-Cimerman N."/>
            <person name="Song Z."/>
        </authorList>
    </citation>
    <scope>NUCLEOTIDE SEQUENCE</scope>
    <source>
        <strain evidence="2">EXF-9298</strain>
    </source>
</reference>
<evidence type="ECO:0000313" key="2">
    <source>
        <dbReference type="EMBL" id="KAG9990357.1"/>
    </source>
</evidence>
<organism evidence="2 3">
    <name type="scientific">Aureobasidium melanogenum</name>
    <name type="common">Aureobasidium pullulans var. melanogenum</name>
    <dbReference type="NCBI Taxonomy" id="46634"/>
    <lineage>
        <taxon>Eukaryota</taxon>
        <taxon>Fungi</taxon>
        <taxon>Dikarya</taxon>
        <taxon>Ascomycota</taxon>
        <taxon>Pezizomycotina</taxon>
        <taxon>Dothideomycetes</taxon>
        <taxon>Dothideomycetidae</taxon>
        <taxon>Dothideales</taxon>
        <taxon>Saccotheciaceae</taxon>
        <taxon>Aureobasidium</taxon>
    </lineage>
</organism>
<protein>
    <submittedName>
        <fullName evidence="2">Uncharacterized protein</fullName>
    </submittedName>
</protein>
<dbReference type="AlphaFoldDB" id="A0A9P8G6C8"/>
<reference evidence="2" key="2">
    <citation type="submission" date="2021-08" db="EMBL/GenBank/DDBJ databases">
        <authorList>
            <person name="Gostincar C."/>
            <person name="Sun X."/>
            <person name="Song Z."/>
            <person name="Gunde-Cimerman N."/>
        </authorList>
    </citation>
    <scope>NUCLEOTIDE SEQUENCE</scope>
    <source>
        <strain evidence="2">EXF-9298</strain>
    </source>
</reference>
<feature type="non-terminal residue" evidence="2">
    <location>
        <position position="161"/>
    </location>
</feature>
<dbReference type="EMBL" id="JAHFXS010000034">
    <property type="protein sequence ID" value="KAG9990357.1"/>
    <property type="molecule type" value="Genomic_DNA"/>
</dbReference>
<sequence length="161" mass="18133">MMSNTAPLQRFLVWLRRHKEDSRSLSAGELDFEKNYRDSSLDTTSIDKHVRSHPLNTSLDRTVSISTRRSSKTSGSGWSTDRQSDDHAANPKRRTKTRRVSFFSSHNPDEESKTSSPTTSPATTRPPSYVPRHAASGHLRTTAQVSPFEKAINDREASQAY</sequence>
<name>A0A9P8G6C8_AURME</name>
<feature type="compositionally biased region" description="Low complexity" evidence="1">
    <location>
        <begin position="114"/>
        <end position="127"/>
    </location>
</feature>
<keyword evidence="3" id="KW-1185">Reference proteome</keyword>
<evidence type="ECO:0000313" key="3">
    <source>
        <dbReference type="Proteomes" id="UP000729357"/>
    </source>
</evidence>
<gene>
    <name evidence="2" type="ORF">KCU98_g1178</name>
</gene>
<accession>A0A9P8G6C8</accession>
<feature type="compositionally biased region" description="Low complexity" evidence="1">
    <location>
        <begin position="61"/>
        <end position="80"/>
    </location>
</feature>
<feature type="region of interest" description="Disordered" evidence="1">
    <location>
        <begin position="47"/>
        <end position="161"/>
    </location>
</feature>
<proteinExistence type="predicted"/>